<proteinExistence type="predicted"/>
<name>A0A0K2G942_NITMO</name>
<evidence type="ECO:0000256" key="2">
    <source>
        <dbReference type="SAM" id="SignalP"/>
    </source>
</evidence>
<reference evidence="3 4" key="1">
    <citation type="journal article" date="2015" name="Proc. Natl. Acad. Sci. U.S.A.">
        <title>Expanded metabolic versatility of ubiquitous nitrite-oxidizing bacteria from the genus Nitrospira.</title>
        <authorList>
            <person name="Koch H."/>
            <person name="Lucker S."/>
            <person name="Albertsen M."/>
            <person name="Kitzinger K."/>
            <person name="Herbold C."/>
            <person name="Spieck E."/>
            <person name="Nielsen P.H."/>
            <person name="Wagner M."/>
            <person name="Daims H."/>
        </authorList>
    </citation>
    <scope>NUCLEOTIDE SEQUENCE [LARGE SCALE GENOMIC DNA]</scope>
    <source>
        <strain evidence="3 4">NSP M-1</strain>
    </source>
</reference>
<keyword evidence="4" id="KW-1185">Reference proteome</keyword>
<dbReference type="EMBL" id="CP011801">
    <property type="protein sequence ID" value="ALA57445.1"/>
    <property type="molecule type" value="Genomic_DNA"/>
</dbReference>
<dbReference type="RefSeq" id="WP_053378784.1">
    <property type="nucleotide sequence ID" value="NZ_CP011801.1"/>
</dbReference>
<dbReference type="AlphaFoldDB" id="A0A0K2G942"/>
<dbReference type="STRING" id="42253.NITMOv2_1013"/>
<accession>A0A0K2G942</accession>
<feature type="chain" id="PRO_5005476647" evidence="2">
    <location>
        <begin position="27"/>
        <end position="133"/>
    </location>
</feature>
<dbReference type="KEGG" id="nmv:NITMOv2_1013"/>
<sequence>MKTTKTMPVMVGALAILALAMGPAWAKDSKKESKKPAGHKSASAAAAAAGAHISDPGHAPKSGQHDTKPGPAWKTVGGTVKSIHGDMYLVEDYEGNQVQLYVGQGTKHLRGNKKVGDTVRAEITRGGFANSIQ</sequence>
<keyword evidence="2" id="KW-0732">Signal</keyword>
<evidence type="ECO:0000256" key="1">
    <source>
        <dbReference type="SAM" id="MobiDB-lite"/>
    </source>
</evidence>
<feature type="region of interest" description="Disordered" evidence="1">
    <location>
        <begin position="27"/>
        <end position="77"/>
    </location>
</feature>
<organism evidence="3 4">
    <name type="scientific">Nitrospira moscoviensis</name>
    <dbReference type="NCBI Taxonomy" id="42253"/>
    <lineage>
        <taxon>Bacteria</taxon>
        <taxon>Pseudomonadati</taxon>
        <taxon>Nitrospirota</taxon>
        <taxon>Nitrospiria</taxon>
        <taxon>Nitrospirales</taxon>
        <taxon>Nitrospiraceae</taxon>
        <taxon>Nitrospira</taxon>
    </lineage>
</organism>
<dbReference type="OrthoDB" id="9807099at2"/>
<dbReference type="PATRIC" id="fig|42253.5.peg.996"/>
<evidence type="ECO:0000313" key="3">
    <source>
        <dbReference type="EMBL" id="ALA57445.1"/>
    </source>
</evidence>
<feature type="compositionally biased region" description="Low complexity" evidence="1">
    <location>
        <begin position="39"/>
        <end position="52"/>
    </location>
</feature>
<evidence type="ECO:0000313" key="4">
    <source>
        <dbReference type="Proteomes" id="UP000069205"/>
    </source>
</evidence>
<gene>
    <name evidence="3" type="ORF">NITMOv2_1013</name>
</gene>
<dbReference type="Proteomes" id="UP000069205">
    <property type="component" value="Chromosome"/>
</dbReference>
<feature type="signal peptide" evidence="2">
    <location>
        <begin position="1"/>
        <end position="26"/>
    </location>
</feature>
<protein>
    <submittedName>
        <fullName evidence="3">Uncharacterized protein</fullName>
    </submittedName>
</protein>